<dbReference type="KEGG" id="msil:METEAL_21460"/>
<keyword evidence="11" id="KW-1185">Reference proteome</keyword>
<comment type="subcellular location">
    <subcellularLocation>
        <location evidence="1">Cell membrane</location>
        <topology evidence="1">Multi-pass membrane protein</topology>
    </subcellularLocation>
</comment>
<keyword evidence="3" id="KW-0813">Transport</keyword>
<keyword evidence="7 8" id="KW-0472">Membrane</keyword>
<dbReference type="AlphaFoldDB" id="A0AA48GKF0"/>
<gene>
    <name evidence="10" type="ORF">METEAL_21460</name>
</gene>
<feature type="transmembrane region" description="Helical" evidence="8">
    <location>
        <begin position="53"/>
        <end position="74"/>
    </location>
</feature>
<keyword evidence="4" id="KW-1003">Cell membrane</keyword>
<dbReference type="PRINTS" id="PR01036">
    <property type="entry name" value="TCRTETB"/>
</dbReference>
<accession>A0AA48GKF0</accession>
<feature type="transmembrane region" description="Helical" evidence="8">
    <location>
        <begin position="492"/>
        <end position="510"/>
    </location>
</feature>
<evidence type="ECO:0000256" key="2">
    <source>
        <dbReference type="ARBA" id="ARBA00008537"/>
    </source>
</evidence>
<evidence type="ECO:0000256" key="1">
    <source>
        <dbReference type="ARBA" id="ARBA00004651"/>
    </source>
</evidence>
<dbReference type="InterPro" id="IPR004638">
    <property type="entry name" value="EmrB-like"/>
</dbReference>
<comment type="similarity">
    <text evidence="2">Belongs to the major facilitator superfamily. EmrB family.</text>
</comment>
<evidence type="ECO:0000313" key="11">
    <source>
        <dbReference type="Proteomes" id="UP001238179"/>
    </source>
</evidence>
<dbReference type="PANTHER" id="PTHR42718">
    <property type="entry name" value="MAJOR FACILITATOR SUPERFAMILY MULTIDRUG TRANSPORTER MFSC"/>
    <property type="match status" value="1"/>
</dbReference>
<dbReference type="EMBL" id="AP027080">
    <property type="protein sequence ID" value="BDU72972.1"/>
    <property type="molecule type" value="Genomic_DNA"/>
</dbReference>
<dbReference type="Pfam" id="PF07690">
    <property type="entry name" value="MFS_1"/>
    <property type="match status" value="1"/>
</dbReference>
<dbReference type="InterPro" id="IPR036259">
    <property type="entry name" value="MFS_trans_sf"/>
</dbReference>
<feature type="transmembrane region" description="Helical" evidence="8">
    <location>
        <begin position="12"/>
        <end position="33"/>
    </location>
</feature>
<dbReference type="InterPro" id="IPR020846">
    <property type="entry name" value="MFS_dom"/>
</dbReference>
<evidence type="ECO:0000256" key="5">
    <source>
        <dbReference type="ARBA" id="ARBA00022692"/>
    </source>
</evidence>
<feature type="transmembrane region" description="Helical" evidence="8">
    <location>
        <begin position="279"/>
        <end position="300"/>
    </location>
</feature>
<dbReference type="Gene3D" id="1.20.1720.10">
    <property type="entry name" value="Multidrug resistance protein D"/>
    <property type="match status" value="1"/>
</dbReference>
<dbReference type="CDD" id="cd17503">
    <property type="entry name" value="MFS_LmrB_MDR_like"/>
    <property type="match status" value="1"/>
</dbReference>
<organism evidence="10 11">
    <name type="scientific">Mesoterricola silvestris</name>
    <dbReference type="NCBI Taxonomy" id="2927979"/>
    <lineage>
        <taxon>Bacteria</taxon>
        <taxon>Pseudomonadati</taxon>
        <taxon>Acidobacteriota</taxon>
        <taxon>Holophagae</taxon>
        <taxon>Holophagales</taxon>
        <taxon>Holophagaceae</taxon>
        <taxon>Mesoterricola</taxon>
    </lineage>
</organism>
<dbReference type="PROSITE" id="PS00217">
    <property type="entry name" value="SUGAR_TRANSPORT_2"/>
    <property type="match status" value="1"/>
</dbReference>
<dbReference type="InterPro" id="IPR011701">
    <property type="entry name" value="MFS"/>
</dbReference>
<dbReference type="Proteomes" id="UP001238179">
    <property type="component" value="Chromosome"/>
</dbReference>
<dbReference type="GO" id="GO:0005886">
    <property type="term" value="C:plasma membrane"/>
    <property type="evidence" value="ECO:0007669"/>
    <property type="project" value="UniProtKB-SubCell"/>
</dbReference>
<evidence type="ECO:0000313" key="10">
    <source>
        <dbReference type="EMBL" id="BDU72972.1"/>
    </source>
</evidence>
<dbReference type="SUPFAM" id="SSF103473">
    <property type="entry name" value="MFS general substrate transporter"/>
    <property type="match status" value="1"/>
</dbReference>
<dbReference type="RefSeq" id="WP_316411617.1">
    <property type="nucleotide sequence ID" value="NZ_AP027080.1"/>
</dbReference>
<feature type="transmembrane region" description="Helical" evidence="8">
    <location>
        <begin position="237"/>
        <end position="258"/>
    </location>
</feature>
<feature type="transmembrane region" description="Helical" evidence="8">
    <location>
        <begin position="81"/>
        <end position="100"/>
    </location>
</feature>
<keyword evidence="5 8" id="KW-0812">Transmembrane</keyword>
<dbReference type="InterPro" id="IPR005829">
    <property type="entry name" value="Sugar_transporter_CS"/>
</dbReference>
<protein>
    <submittedName>
        <fullName evidence="10">EmrB/QacA family drug resistance transporter</fullName>
    </submittedName>
</protein>
<evidence type="ECO:0000256" key="3">
    <source>
        <dbReference type="ARBA" id="ARBA00022448"/>
    </source>
</evidence>
<feature type="transmembrane region" description="Helical" evidence="8">
    <location>
        <begin position="167"/>
        <end position="186"/>
    </location>
</feature>
<name>A0AA48GKF0_9BACT</name>
<feature type="domain" description="Major facilitator superfamily (MFS) profile" evidence="9">
    <location>
        <begin position="15"/>
        <end position="515"/>
    </location>
</feature>
<feature type="transmembrane region" description="Helical" evidence="8">
    <location>
        <begin position="340"/>
        <end position="357"/>
    </location>
</feature>
<dbReference type="Gene3D" id="1.20.1250.20">
    <property type="entry name" value="MFS general substrate transporter like domains"/>
    <property type="match status" value="1"/>
</dbReference>
<reference evidence="11" key="1">
    <citation type="journal article" date="2023" name="Int. J. Syst. Evol. Microbiol.">
        <title>Mesoterricola silvestris gen. nov., sp. nov., Mesoterricola sediminis sp. nov., Geothrix oryzae sp. nov., Geothrix edaphica sp. nov., Geothrix rubra sp. nov., and Geothrix limicola sp. nov., six novel members of Acidobacteriota isolated from soils.</title>
        <authorList>
            <person name="Itoh H."/>
            <person name="Sugisawa Y."/>
            <person name="Mise K."/>
            <person name="Xu Z."/>
            <person name="Kuniyasu M."/>
            <person name="Ushijima N."/>
            <person name="Kawano K."/>
            <person name="Kobayashi E."/>
            <person name="Shiratori Y."/>
            <person name="Masuda Y."/>
            <person name="Senoo K."/>
        </authorList>
    </citation>
    <scope>NUCLEOTIDE SEQUENCE [LARGE SCALE GENOMIC DNA]</scope>
    <source>
        <strain evidence="11">W79</strain>
    </source>
</reference>
<keyword evidence="6 8" id="KW-1133">Transmembrane helix</keyword>
<dbReference type="PROSITE" id="PS50850">
    <property type="entry name" value="MFS"/>
    <property type="match status" value="1"/>
</dbReference>
<evidence type="ECO:0000256" key="7">
    <source>
        <dbReference type="ARBA" id="ARBA00023136"/>
    </source>
</evidence>
<proteinExistence type="inferred from homology"/>
<evidence type="ECO:0000259" key="9">
    <source>
        <dbReference type="PROSITE" id="PS50850"/>
    </source>
</evidence>
<evidence type="ECO:0000256" key="6">
    <source>
        <dbReference type="ARBA" id="ARBA00022989"/>
    </source>
</evidence>
<feature type="transmembrane region" description="Helical" evidence="8">
    <location>
        <begin position="377"/>
        <end position="396"/>
    </location>
</feature>
<dbReference type="GO" id="GO:0022857">
    <property type="term" value="F:transmembrane transporter activity"/>
    <property type="evidence" value="ECO:0007669"/>
    <property type="project" value="InterPro"/>
</dbReference>
<feature type="transmembrane region" description="Helical" evidence="8">
    <location>
        <begin position="312"/>
        <end position="333"/>
    </location>
</feature>
<dbReference type="PANTHER" id="PTHR42718:SF9">
    <property type="entry name" value="MAJOR FACILITATOR SUPERFAMILY MULTIDRUG TRANSPORTER MFSC"/>
    <property type="match status" value="1"/>
</dbReference>
<evidence type="ECO:0000256" key="4">
    <source>
        <dbReference type="ARBA" id="ARBA00022475"/>
    </source>
</evidence>
<evidence type="ECO:0000256" key="8">
    <source>
        <dbReference type="SAM" id="Phobius"/>
    </source>
</evidence>
<sequence length="524" mass="57002">MTTETRHRAVNPWIIALVVMIATFMEVLDTSVANVALPHIAGNLSATVDEATWVLTSYLVANAVVLPLGGYLGGLFGRKRFYMTCVGIFTVSSMLCGLAPSLPWLIFFRIMQGLGGGALQPTSQAILVENFPPEKRGAAMALYGMGVVLAPIVGPVLGGWITDNYSWHWIFLINIPVGILSLFLTYRMVHDPPTLKRMSVKDGFKVDYLGIGVLTLGLAALEIVLDEGQRRDWFASNLILVCAVLAVVCLVGVVFYLLRKDHPILDLRLLKDRNFAVSTVMLFVLGFVLYGSLALLPIFLQTLLGYTASLSGWILSPGGVVILLMMPVVAMLLRKFDTRILIAAGFATCGAGLLWMSRFNLQVPFDTAMYSRCLQSFGLAFLFVPMNVTAFQNVPMDKTSYATGMMNLVRNIGGSTGIALVSTILARRSQVHQASLVANLHPASLAYQGFLDKASHVLVAKGASAPDAAHQAQGMAYGLLQRQATMMAFSDTFWVMGVLCFALLPLILLMRKTMAGRKPVVMDH</sequence>
<dbReference type="NCBIfam" id="TIGR00711">
    <property type="entry name" value="efflux_EmrB"/>
    <property type="match status" value="1"/>
</dbReference>
<feature type="transmembrane region" description="Helical" evidence="8">
    <location>
        <begin position="140"/>
        <end position="161"/>
    </location>
</feature>
<feature type="transmembrane region" description="Helical" evidence="8">
    <location>
        <begin position="206"/>
        <end position="225"/>
    </location>
</feature>